<keyword evidence="2" id="KW-1185">Reference proteome</keyword>
<name>A0A1J1HZ90_9DIPT</name>
<dbReference type="EMBL" id="CVRI01000021">
    <property type="protein sequence ID" value="CRK91441.1"/>
    <property type="molecule type" value="Genomic_DNA"/>
</dbReference>
<sequence>MKRCCIKKASRRLSSGILESQTSAFKAVQMENENLVTLTMSLKHKSTLKGLNVNPLKINDVANDAPLTFHYNLL</sequence>
<dbReference type="AlphaFoldDB" id="A0A1J1HZ90"/>
<protein>
    <submittedName>
        <fullName evidence="1">CLUMA_CG005112, isoform A</fullName>
    </submittedName>
</protein>
<reference evidence="1 2" key="1">
    <citation type="submission" date="2015-04" db="EMBL/GenBank/DDBJ databases">
        <authorList>
            <person name="Syromyatnikov M.Y."/>
            <person name="Popov V.N."/>
        </authorList>
    </citation>
    <scope>NUCLEOTIDE SEQUENCE [LARGE SCALE GENOMIC DNA]</scope>
</reference>
<accession>A0A1J1HZ90</accession>
<evidence type="ECO:0000313" key="1">
    <source>
        <dbReference type="EMBL" id="CRK91441.1"/>
    </source>
</evidence>
<proteinExistence type="predicted"/>
<evidence type="ECO:0000313" key="2">
    <source>
        <dbReference type="Proteomes" id="UP000183832"/>
    </source>
</evidence>
<gene>
    <name evidence="1" type="ORF">CLUMA_CG005112</name>
</gene>
<organism evidence="1 2">
    <name type="scientific">Clunio marinus</name>
    <dbReference type="NCBI Taxonomy" id="568069"/>
    <lineage>
        <taxon>Eukaryota</taxon>
        <taxon>Metazoa</taxon>
        <taxon>Ecdysozoa</taxon>
        <taxon>Arthropoda</taxon>
        <taxon>Hexapoda</taxon>
        <taxon>Insecta</taxon>
        <taxon>Pterygota</taxon>
        <taxon>Neoptera</taxon>
        <taxon>Endopterygota</taxon>
        <taxon>Diptera</taxon>
        <taxon>Nematocera</taxon>
        <taxon>Chironomoidea</taxon>
        <taxon>Chironomidae</taxon>
        <taxon>Clunio</taxon>
    </lineage>
</organism>
<dbReference type="Proteomes" id="UP000183832">
    <property type="component" value="Unassembled WGS sequence"/>
</dbReference>